<proteinExistence type="predicted"/>
<gene>
    <name evidence="1" type="ORF">C4561_04365</name>
</gene>
<protein>
    <submittedName>
        <fullName evidence="1">Uncharacterized protein</fullName>
    </submittedName>
</protein>
<comment type="caution">
    <text evidence="1">The sequence shown here is derived from an EMBL/GenBank/DDBJ whole genome shotgun (WGS) entry which is preliminary data.</text>
</comment>
<name>A0A3A4ZCN5_UNCKA</name>
<dbReference type="EMBL" id="QZJF01000017">
    <property type="protein sequence ID" value="RJR26981.1"/>
    <property type="molecule type" value="Genomic_DNA"/>
</dbReference>
<sequence>MHIPQPIYIEIGKGLYKLVGMPSIGSWDTSLRPKNPKPGTLGFNTQTNSLEYWDGSDWLAAQMS</sequence>
<accession>A0A3A4ZCN5</accession>
<dbReference type="AlphaFoldDB" id="A0A3A4ZCN5"/>
<reference evidence="1 2" key="1">
    <citation type="journal article" date="2017" name="ISME J.">
        <title>Energy and carbon metabolisms in a deep terrestrial subsurface fluid microbial community.</title>
        <authorList>
            <person name="Momper L."/>
            <person name="Jungbluth S.P."/>
            <person name="Lee M.D."/>
            <person name="Amend J.P."/>
        </authorList>
    </citation>
    <scope>NUCLEOTIDE SEQUENCE [LARGE SCALE GENOMIC DNA]</scope>
    <source>
        <strain evidence="1">SURF_46</strain>
    </source>
</reference>
<dbReference type="Proteomes" id="UP000265540">
    <property type="component" value="Unassembled WGS sequence"/>
</dbReference>
<evidence type="ECO:0000313" key="2">
    <source>
        <dbReference type="Proteomes" id="UP000265540"/>
    </source>
</evidence>
<organism evidence="1 2">
    <name type="scientific">candidate division WWE3 bacterium</name>
    <dbReference type="NCBI Taxonomy" id="2053526"/>
    <lineage>
        <taxon>Bacteria</taxon>
        <taxon>Katanobacteria</taxon>
    </lineage>
</organism>
<evidence type="ECO:0000313" key="1">
    <source>
        <dbReference type="EMBL" id="RJR26981.1"/>
    </source>
</evidence>